<evidence type="ECO:0000256" key="2">
    <source>
        <dbReference type="ARBA" id="ARBA00022670"/>
    </source>
</evidence>
<feature type="active site" description="Charge relay system" evidence="5">
    <location>
        <position position="261"/>
    </location>
</feature>
<dbReference type="InterPro" id="IPR050131">
    <property type="entry name" value="Peptidase_S8_subtilisin-like"/>
</dbReference>
<dbReference type="EMBL" id="VFOW01000001">
    <property type="protein sequence ID" value="TQL76981.1"/>
    <property type="molecule type" value="Genomic_DNA"/>
</dbReference>
<dbReference type="AlphaFoldDB" id="A0A543AWM5"/>
<dbReference type="Proteomes" id="UP000317043">
    <property type="component" value="Unassembled WGS sequence"/>
</dbReference>
<dbReference type="Pfam" id="PF00082">
    <property type="entry name" value="Peptidase_S8"/>
    <property type="match status" value="1"/>
</dbReference>
<dbReference type="PRINTS" id="PR00723">
    <property type="entry name" value="SUBTILISIN"/>
</dbReference>
<keyword evidence="4 5" id="KW-0720">Serine protease</keyword>
<keyword evidence="8" id="KW-1133">Transmembrane helix</keyword>
<evidence type="ECO:0000256" key="5">
    <source>
        <dbReference type="PROSITE-ProRule" id="PRU01240"/>
    </source>
</evidence>
<dbReference type="PROSITE" id="PS00138">
    <property type="entry name" value="SUBTILASE_SER"/>
    <property type="match status" value="1"/>
</dbReference>
<keyword evidence="12" id="KW-1185">Reference proteome</keyword>
<proteinExistence type="inferred from homology"/>
<feature type="compositionally biased region" description="Polar residues" evidence="7">
    <location>
        <begin position="342"/>
        <end position="354"/>
    </location>
</feature>
<keyword evidence="8" id="KW-0812">Transmembrane</keyword>
<evidence type="ECO:0000256" key="8">
    <source>
        <dbReference type="SAM" id="Phobius"/>
    </source>
</evidence>
<feature type="active site" description="Charge relay system" evidence="5">
    <location>
        <position position="58"/>
    </location>
</feature>
<evidence type="ECO:0000313" key="12">
    <source>
        <dbReference type="Proteomes" id="UP000317043"/>
    </source>
</evidence>
<feature type="chain" id="PRO_5021780616" evidence="9">
    <location>
        <begin position="26"/>
        <end position="431"/>
    </location>
</feature>
<comment type="similarity">
    <text evidence="1 5 6">Belongs to the peptidase S8 family.</text>
</comment>
<evidence type="ECO:0000256" key="3">
    <source>
        <dbReference type="ARBA" id="ARBA00022801"/>
    </source>
</evidence>
<evidence type="ECO:0000256" key="9">
    <source>
        <dbReference type="SAM" id="SignalP"/>
    </source>
</evidence>
<sequence>MRRRIAAACLAAGLGLALVPGVAAADEIRDGQWYLDTLGINEAHQLSQGAGVTIGVIDSGVDATHPDLVNQVLPGIDLGTSEGDGLAPTADHGTATTSVLVGTGHGSNNADGILGIAPRAKVISVGVDWDSPGSFDNEWIPQAVQWLIDNGADIISITTTSAPGSSEVFKQARDNGIPVVASAGNTTDQEWGDGQLSGTLWPAREYNVIPVTGVDRNDQFWDESMTLNLAAPQPQLGLAAPAVDIPTAILNGGYDIKRGTSFSAPIVAGTLALIKSAYPDLDYQTLIARLIETVEDQGPEGYDDKYGWGIVNPLAALTEDVVFDDDYSSIESYADDRLSLEDQGQQSDDSTEPNGDQGPSAEPSDDQALTGSDTGTPLWIPIAITAAALLAAAVILTLILRKKRHRANTPSPHPPTQPGPAEQQCQSPPHP</sequence>
<keyword evidence="9" id="KW-0732">Signal</keyword>
<keyword evidence="8" id="KW-0472">Membrane</keyword>
<dbReference type="GO" id="GO:0004252">
    <property type="term" value="F:serine-type endopeptidase activity"/>
    <property type="evidence" value="ECO:0007669"/>
    <property type="project" value="UniProtKB-UniRule"/>
</dbReference>
<dbReference type="InterPro" id="IPR000209">
    <property type="entry name" value="Peptidase_S8/S53_dom"/>
</dbReference>
<evidence type="ECO:0000313" key="11">
    <source>
        <dbReference type="EMBL" id="TQL76981.1"/>
    </source>
</evidence>
<dbReference type="PROSITE" id="PS51892">
    <property type="entry name" value="SUBTILASE"/>
    <property type="match status" value="1"/>
</dbReference>
<dbReference type="InterPro" id="IPR015500">
    <property type="entry name" value="Peptidase_S8_subtilisin-rel"/>
</dbReference>
<keyword evidence="2 5" id="KW-0645">Protease</keyword>
<accession>A0A543AWM5</accession>
<dbReference type="InterPro" id="IPR023827">
    <property type="entry name" value="Peptidase_S8_Asp-AS"/>
</dbReference>
<dbReference type="PANTHER" id="PTHR43806:SF11">
    <property type="entry name" value="CEREVISIN-RELATED"/>
    <property type="match status" value="1"/>
</dbReference>
<dbReference type="GO" id="GO:0006508">
    <property type="term" value="P:proteolysis"/>
    <property type="evidence" value="ECO:0007669"/>
    <property type="project" value="UniProtKB-KW"/>
</dbReference>
<dbReference type="PROSITE" id="PS00136">
    <property type="entry name" value="SUBTILASE_ASP"/>
    <property type="match status" value="1"/>
</dbReference>
<dbReference type="RefSeq" id="WP_142039195.1">
    <property type="nucleotide sequence ID" value="NZ_JBHTGS010000001.1"/>
</dbReference>
<evidence type="ECO:0000256" key="1">
    <source>
        <dbReference type="ARBA" id="ARBA00011073"/>
    </source>
</evidence>
<evidence type="ECO:0000259" key="10">
    <source>
        <dbReference type="Pfam" id="PF00082"/>
    </source>
</evidence>
<name>A0A543AWM5_9ACTN</name>
<dbReference type="InterPro" id="IPR036852">
    <property type="entry name" value="Peptidase_S8/S53_dom_sf"/>
</dbReference>
<feature type="active site" description="Charge relay system" evidence="5">
    <location>
        <position position="92"/>
    </location>
</feature>
<feature type="region of interest" description="Disordered" evidence="7">
    <location>
        <begin position="337"/>
        <end position="373"/>
    </location>
</feature>
<dbReference type="SUPFAM" id="SSF52743">
    <property type="entry name" value="Subtilisin-like"/>
    <property type="match status" value="1"/>
</dbReference>
<dbReference type="InParanoid" id="A0A543AWM5"/>
<dbReference type="InterPro" id="IPR023828">
    <property type="entry name" value="Peptidase_S8_Ser-AS"/>
</dbReference>
<comment type="caution">
    <text evidence="11">The sequence shown here is derived from an EMBL/GenBank/DDBJ whole genome shotgun (WGS) entry which is preliminary data.</text>
</comment>
<dbReference type="PANTHER" id="PTHR43806">
    <property type="entry name" value="PEPTIDASE S8"/>
    <property type="match status" value="1"/>
</dbReference>
<feature type="domain" description="Peptidase S8/S53" evidence="10">
    <location>
        <begin position="49"/>
        <end position="309"/>
    </location>
</feature>
<feature type="signal peptide" evidence="9">
    <location>
        <begin position="1"/>
        <end position="25"/>
    </location>
</feature>
<gene>
    <name evidence="11" type="ORF">FB566_2525</name>
</gene>
<evidence type="ECO:0000256" key="4">
    <source>
        <dbReference type="ARBA" id="ARBA00022825"/>
    </source>
</evidence>
<organism evidence="11 12">
    <name type="scientific">Stackebrandtia endophytica</name>
    <dbReference type="NCBI Taxonomy" id="1496996"/>
    <lineage>
        <taxon>Bacteria</taxon>
        <taxon>Bacillati</taxon>
        <taxon>Actinomycetota</taxon>
        <taxon>Actinomycetes</taxon>
        <taxon>Glycomycetales</taxon>
        <taxon>Glycomycetaceae</taxon>
        <taxon>Stackebrandtia</taxon>
    </lineage>
</organism>
<feature type="region of interest" description="Disordered" evidence="7">
    <location>
        <begin position="405"/>
        <end position="431"/>
    </location>
</feature>
<feature type="transmembrane region" description="Helical" evidence="8">
    <location>
        <begin position="378"/>
        <end position="400"/>
    </location>
</feature>
<protein>
    <submittedName>
        <fullName evidence="11">Subtilase family protein</fullName>
    </submittedName>
</protein>
<dbReference type="Gene3D" id="3.40.50.200">
    <property type="entry name" value="Peptidase S8/S53 domain"/>
    <property type="match status" value="1"/>
</dbReference>
<evidence type="ECO:0000256" key="6">
    <source>
        <dbReference type="RuleBase" id="RU003355"/>
    </source>
</evidence>
<reference evidence="11 12" key="1">
    <citation type="submission" date="2019-06" db="EMBL/GenBank/DDBJ databases">
        <title>Sequencing the genomes of 1000 actinobacteria strains.</title>
        <authorList>
            <person name="Klenk H.-P."/>
        </authorList>
    </citation>
    <scope>NUCLEOTIDE SEQUENCE [LARGE SCALE GENOMIC DNA]</scope>
    <source>
        <strain evidence="11 12">DSM 45928</strain>
    </source>
</reference>
<dbReference type="OrthoDB" id="9798386at2"/>
<keyword evidence="3 5" id="KW-0378">Hydrolase</keyword>
<evidence type="ECO:0000256" key="7">
    <source>
        <dbReference type="SAM" id="MobiDB-lite"/>
    </source>
</evidence>